<gene>
    <name evidence="2" type="ORF">AU255_06465</name>
</gene>
<dbReference type="AlphaFoldDB" id="A0A1V8M7K5"/>
<dbReference type="Proteomes" id="UP000191980">
    <property type="component" value="Unassembled WGS sequence"/>
</dbReference>
<evidence type="ECO:0000256" key="1">
    <source>
        <dbReference type="SAM" id="MobiDB-lite"/>
    </source>
</evidence>
<evidence type="ECO:0008006" key="4">
    <source>
        <dbReference type="Google" id="ProtNLM"/>
    </source>
</evidence>
<sequence length="153" mass="17202">MKIISTLILILAISPVYAEIYKCEENGIISYQQFPCKEGGTEFIPPKDISPEQQKAAIEKLDREIAIQAEQKQQQQEADDKERLIRAQEEKADAAAQNARANTAQVLQNARQTEQIRNQNQRPYFPIAPVNPPDNFPIAPTDPIIPEPLPANN</sequence>
<reference evidence="2 3" key="1">
    <citation type="submission" date="2015-12" db="EMBL/GenBank/DDBJ databases">
        <authorList>
            <person name="Shamseldin A."/>
            <person name="Moawad H."/>
            <person name="Abd El-Rahim W.M."/>
            <person name="Sadowsky M.J."/>
        </authorList>
    </citation>
    <scope>NUCLEOTIDE SEQUENCE [LARGE SCALE GENOMIC DNA]</scope>
    <source>
        <strain evidence="2 3">WF1</strain>
    </source>
</reference>
<name>A0A1V8M7K5_9GAMM</name>
<dbReference type="STRING" id="1420851.AU255_06465"/>
<dbReference type="RefSeq" id="WP_080522122.1">
    <property type="nucleotide sequence ID" value="NZ_LPUF01000001.1"/>
</dbReference>
<evidence type="ECO:0000313" key="2">
    <source>
        <dbReference type="EMBL" id="OQK17512.1"/>
    </source>
</evidence>
<accession>A0A1V8M7K5</accession>
<dbReference type="OrthoDB" id="6120668at2"/>
<dbReference type="EMBL" id="LPUF01000001">
    <property type="protein sequence ID" value="OQK17512.1"/>
    <property type="molecule type" value="Genomic_DNA"/>
</dbReference>
<evidence type="ECO:0000313" key="3">
    <source>
        <dbReference type="Proteomes" id="UP000191980"/>
    </source>
</evidence>
<protein>
    <recommendedName>
        <fullName evidence="4">DUF4124 domain-containing protein</fullName>
    </recommendedName>
</protein>
<feature type="region of interest" description="Disordered" evidence="1">
    <location>
        <begin position="90"/>
        <end position="153"/>
    </location>
</feature>
<keyword evidence="3" id="KW-1185">Reference proteome</keyword>
<feature type="compositionally biased region" description="Low complexity" evidence="1">
    <location>
        <begin position="94"/>
        <end position="104"/>
    </location>
</feature>
<feature type="compositionally biased region" description="Polar residues" evidence="1">
    <location>
        <begin position="105"/>
        <end position="122"/>
    </location>
</feature>
<proteinExistence type="predicted"/>
<feature type="compositionally biased region" description="Pro residues" evidence="1">
    <location>
        <begin position="143"/>
        <end position="153"/>
    </location>
</feature>
<organism evidence="2 3">
    <name type="scientific">Methyloprofundus sedimenti</name>
    <dbReference type="NCBI Taxonomy" id="1420851"/>
    <lineage>
        <taxon>Bacteria</taxon>
        <taxon>Pseudomonadati</taxon>
        <taxon>Pseudomonadota</taxon>
        <taxon>Gammaproteobacteria</taxon>
        <taxon>Methylococcales</taxon>
        <taxon>Methylococcaceae</taxon>
        <taxon>Methyloprofundus</taxon>
    </lineage>
</organism>
<comment type="caution">
    <text evidence="2">The sequence shown here is derived from an EMBL/GenBank/DDBJ whole genome shotgun (WGS) entry which is preliminary data.</text>
</comment>